<dbReference type="AlphaFoldDB" id="A0ABD3PH66"/>
<protein>
    <submittedName>
        <fullName evidence="1">Uncharacterized protein</fullName>
    </submittedName>
</protein>
<sequence length="224" mass="24506">MSSLPAAPALEAAASLASITVRYACSSSRSVNPTNPNNEVVCGAGSFRKMRGCTLSVLMKHLCAECGKSTHGFQCACHIPTDRQGDNRDGVVVNEYYFSQKGPGRLSPLAMLQCYASHVTRKHTEMALISTLLRLLSTDWVNLAAPTASSKKKAVPDPDLLKNLYNLDELEAMSKEHNNILDLLVNHCGGTDEAVSRIRRVKAQVEKKNNLDKFCYDYDAEADL</sequence>
<keyword evidence="2" id="KW-1185">Reference proteome</keyword>
<dbReference type="Proteomes" id="UP001530400">
    <property type="component" value="Unassembled WGS sequence"/>
</dbReference>
<proteinExistence type="predicted"/>
<dbReference type="EMBL" id="JALLPJ020000643">
    <property type="protein sequence ID" value="KAL3786586.1"/>
    <property type="molecule type" value="Genomic_DNA"/>
</dbReference>
<accession>A0ABD3PH66</accession>
<gene>
    <name evidence="1" type="ORF">ACHAWO_010201</name>
</gene>
<evidence type="ECO:0000313" key="1">
    <source>
        <dbReference type="EMBL" id="KAL3786586.1"/>
    </source>
</evidence>
<reference evidence="1 2" key="1">
    <citation type="submission" date="2024-10" db="EMBL/GenBank/DDBJ databases">
        <title>Updated reference genomes for cyclostephanoid diatoms.</title>
        <authorList>
            <person name="Roberts W.R."/>
            <person name="Alverson A.J."/>
        </authorList>
    </citation>
    <scope>NUCLEOTIDE SEQUENCE [LARGE SCALE GENOMIC DNA]</scope>
    <source>
        <strain evidence="1 2">AJA010-31</strain>
    </source>
</reference>
<evidence type="ECO:0000313" key="2">
    <source>
        <dbReference type="Proteomes" id="UP001530400"/>
    </source>
</evidence>
<comment type="caution">
    <text evidence="1">The sequence shown here is derived from an EMBL/GenBank/DDBJ whole genome shotgun (WGS) entry which is preliminary data.</text>
</comment>
<organism evidence="1 2">
    <name type="scientific">Cyclotella atomus</name>
    <dbReference type="NCBI Taxonomy" id="382360"/>
    <lineage>
        <taxon>Eukaryota</taxon>
        <taxon>Sar</taxon>
        <taxon>Stramenopiles</taxon>
        <taxon>Ochrophyta</taxon>
        <taxon>Bacillariophyta</taxon>
        <taxon>Coscinodiscophyceae</taxon>
        <taxon>Thalassiosirophycidae</taxon>
        <taxon>Stephanodiscales</taxon>
        <taxon>Stephanodiscaceae</taxon>
        <taxon>Cyclotella</taxon>
    </lineage>
</organism>
<name>A0ABD3PH66_9STRA</name>